<dbReference type="AlphaFoldDB" id="S4NWA9"/>
<keyword evidence="1" id="KW-1133">Transmembrane helix</keyword>
<accession>S4NWA9</accession>
<keyword evidence="1" id="KW-0472">Membrane</keyword>
<keyword evidence="1" id="KW-0812">Transmembrane</keyword>
<reference evidence="2" key="1">
    <citation type="journal article" date="2013" name="BMC Genomics">
        <title>Unscrambling butterfly oogenesis.</title>
        <authorList>
            <person name="Carter J.M."/>
            <person name="Baker S.C."/>
            <person name="Pink R."/>
            <person name="Carter D.R."/>
            <person name="Collins A."/>
            <person name="Tomlin J."/>
            <person name="Gibbs M."/>
            <person name="Breuker C.J."/>
        </authorList>
    </citation>
    <scope>NUCLEOTIDE SEQUENCE</scope>
    <source>
        <tissue evidence="2">Ovary</tissue>
    </source>
</reference>
<proteinExistence type="predicted"/>
<sequence length="73" mass="8477">MIASEYRNKCNNPLTQYDGTKVTKVSTSSIKQVMIEALCLSIINGYLALYLLFEWEQTDYLLQLLCRVVYFKS</sequence>
<evidence type="ECO:0000313" key="2">
    <source>
        <dbReference type="EMBL" id="JAA79928.1"/>
    </source>
</evidence>
<evidence type="ECO:0000256" key="1">
    <source>
        <dbReference type="SAM" id="Phobius"/>
    </source>
</evidence>
<organism evidence="2">
    <name type="scientific">Pararge aegeria</name>
    <name type="common">speckled wood butterfly</name>
    <dbReference type="NCBI Taxonomy" id="116150"/>
    <lineage>
        <taxon>Eukaryota</taxon>
        <taxon>Metazoa</taxon>
        <taxon>Ecdysozoa</taxon>
        <taxon>Arthropoda</taxon>
        <taxon>Hexapoda</taxon>
        <taxon>Insecta</taxon>
        <taxon>Pterygota</taxon>
        <taxon>Neoptera</taxon>
        <taxon>Endopterygota</taxon>
        <taxon>Lepidoptera</taxon>
        <taxon>Glossata</taxon>
        <taxon>Ditrysia</taxon>
        <taxon>Papilionoidea</taxon>
        <taxon>Nymphalidae</taxon>
        <taxon>Satyrinae</taxon>
        <taxon>Satyrini</taxon>
        <taxon>Parargina</taxon>
        <taxon>Pararge</taxon>
    </lineage>
</organism>
<feature type="transmembrane region" description="Helical" evidence="1">
    <location>
        <begin position="33"/>
        <end position="53"/>
    </location>
</feature>
<dbReference type="EMBL" id="GAIX01012632">
    <property type="protein sequence ID" value="JAA79928.1"/>
    <property type="molecule type" value="Transcribed_RNA"/>
</dbReference>
<name>S4NWA9_9NEOP</name>
<protein>
    <submittedName>
        <fullName evidence="2">Uncharacterized protein</fullName>
    </submittedName>
</protein>
<reference evidence="2" key="2">
    <citation type="submission" date="2013-05" db="EMBL/GenBank/DDBJ databases">
        <authorList>
            <person name="Carter J.-M."/>
            <person name="Baker S.C."/>
            <person name="Pink R."/>
            <person name="Carter D.R.F."/>
            <person name="Collins A."/>
            <person name="Tomlin J."/>
            <person name="Gibbs M."/>
            <person name="Breuker C.J."/>
        </authorList>
    </citation>
    <scope>NUCLEOTIDE SEQUENCE</scope>
    <source>
        <tissue evidence="2">Ovary</tissue>
    </source>
</reference>